<sequence>MIIKIEDLKDIILMIKRNSANIIEEITQEEIDLYVFIQEQFNRQKNGAPGKKFKKLFPLFYGAR</sequence>
<name>X1EIA0_9ZZZZ</name>
<dbReference type="AlphaFoldDB" id="X1EIA0"/>
<gene>
    <name evidence="1" type="ORF">S03H2_17515</name>
</gene>
<protein>
    <submittedName>
        <fullName evidence="1">Uncharacterized protein</fullName>
    </submittedName>
</protein>
<organism evidence="1">
    <name type="scientific">marine sediment metagenome</name>
    <dbReference type="NCBI Taxonomy" id="412755"/>
    <lineage>
        <taxon>unclassified sequences</taxon>
        <taxon>metagenomes</taxon>
        <taxon>ecological metagenomes</taxon>
    </lineage>
</organism>
<accession>X1EIA0</accession>
<comment type="caution">
    <text evidence="1">The sequence shown here is derived from an EMBL/GenBank/DDBJ whole genome shotgun (WGS) entry which is preliminary data.</text>
</comment>
<dbReference type="EMBL" id="BARU01009041">
    <property type="protein sequence ID" value="GAH32342.1"/>
    <property type="molecule type" value="Genomic_DNA"/>
</dbReference>
<proteinExistence type="predicted"/>
<evidence type="ECO:0000313" key="1">
    <source>
        <dbReference type="EMBL" id="GAH32342.1"/>
    </source>
</evidence>
<feature type="non-terminal residue" evidence="1">
    <location>
        <position position="64"/>
    </location>
</feature>
<reference evidence="1" key="1">
    <citation type="journal article" date="2014" name="Front. Microbiol.">
        <title>High frequency of phylogenetically diverse reductive dehalogenase-homologous genes in deep subseafloor sedimentary metagenomes.</title>
        <authorList>
            <person name="Kawai M."/>
            <person name="Futagami T."/>
            <person name="Toyoda A."/>
            <person name="Takaki Y."/>
            <person name="Nishi S."/>
            <person name="Hori S."/>
            <person name="Arai W."/>
            <person name="Tsubouchi T."/>
            <person name="Morono Y."/>
            <person name="Uchiyama I."/>
            <person name="Ito T."/>
            <person name="Fujiyama A."/>
            <person name="Inagaki F."/>
            <person name="Takami H."/>
        </authorList>
    </citation>
    <scope>NUCLEOTIDE SEQUENCE</scope>
    <source>
        <strain evidence="1">Expedition CK06-06</strain>
    </source>
</reference>